<dbReference type="PANTHER" id="PTHR28635">
    <property type="entry name" value="TRANSMEMBRANE INNER EAR EXPRESSED PROTEIN"/>
    <property type="match status" value="1"/>
</dbReference>
<keyword evidence="3" id="KW-1185">Reference proteome</keyword>
<evidence type="ECO:0000313" key="3">
    <source>
        <dbReference type="Proteomes" id="UP000494165"/>
    </source>
</evidence>
<keyword evidence="1" id="KW-0812">Transmembrane</keyword>
<proteinExistence type="predicted"/>
<protein>
    <recommendedName>
        <fullName evidence="4">Transmembrane protein</fullName>
    </recommendedName>
</protein>
<reference evidence="2 3" key="1">
    <citation type="submission" date="2020-04" db="EMBL/GenBank/DDBJ databases">
        <authorList>
            <person name="Alioto T."/>
            <person name="Alioto T."/>
            <person name="Gomez Garrido J."/>
        </authorList>
    </citation>
    <scope>NUCLEOTIDE SEQUENCE [LARGE SCALE GENOMIC DNA]</scope>
</reference>
<dbReference type="OrthoDB" id="6154284at2759"/>
<feature type="transmembrane region" description="Helical" evidence="1">
    <location>
        <begin position="39"/>
        <end position="61"/>
    </location>
</feature>
<organism evidence="2 3">
    <name type="scientific">Cloeon dipterum</name>
    <dbReference type="NCBI Taxonomy" id="197152"/>
    <lineage>
        <taxon>Eukaryota</taxon>
        <taxon>Metazoa</taxon>
        <taxon>Ecdysozoa</taxon>
        <taxon>Arthropoda</taxon>
        <taxon>Hexapoda</taxon>
        <taxon>Insecta</taxon>
        <taxon>Pterygota</taxon>
        <taxon>Palaeoptera</taxon>
        <taxon>Ephemeroptera</taxon>
        <taxon>Pisciforma</taxon>
        <taxon>Baetidae</taxon>
        <taxon>Cloeon</taxon>
    </lineage>
</organism>
<gene>
    <name evidence="2" type="ORF">CLODIP_2_CD14238</name>
</gene>
<comment type="caution">
    <text evidence="2">The sequence shown here is derived from an EMBL/GenBank/DDBJ whole genome shotgun (WGS) entry which is preliminary data.</text>
</comment>
<evidence type="ECO:0000313" key="2">
    <source>
        <dbReference type="EMBL" id="CAB3383264.1"/>
    </source>
</evidence>
<dbReference type="PANTHER" id="PTHR28635:SF1">
    <property type="entry name" value="TRANSMEMBRANE INNER EAR EXPRESSED PROTEIN"/>
    <property type="match status" value="1"/>
</dbReference>
<dbReference type="Proteomes" id="UP000494165">
    <property type="component" value="Unassembled WGS sequence"/>
</dbReference>
<evidence type="ECO:0008006" key="4">
    <source>
        <dbReference type="Google" id="ProtNLM"/>
    </source>
</evidence>
<dbReference type="EMBL" id="CADEPI010000302">
    <property type="protein sequence ID" value="CAB3383264.1"/>
    <property type="molecule type" value="Genomic_DNA"/>
</dbReference>
<dbReference type="AlphaFoldDB" id="A0A8S1DTN2"/>
<accession>A0A8S1DTN2</accession>
<dbReference type="Pfam" id="PF16038">
    <property type="entry name" value="TMIE"/>
    <property type="match status" value="1"/>
</dbReference>
<dbReference type="InterPro" id="IPR032006">
    <property type="entry name" value="TMIE"/>
</dbReference>
<evidence type="ECO:0000256" key="1">
    <source>
        <dbReference type="SAM" id="Phobius"/>
    </source>
</evidence>
<keyword evidence="1" id="KW-0472">Membrane</keyword>
<keyword evidence="1" id="KW-1133">Transmembrane helix</keyword>
<name>A0A8S1DTN2_9INSE</name>
<sequence>MAPRICSTATASSTPDVTTVAEDETAKWLEMPAVAGFKIWQLITGTTAAIAAIVFMLCCCVRFRIPRTKEEIEADYVRKKIARKFRRHLRLIQNSDMDEMDLKRALDRVRAEFKSDSESVAHSETALSIGSAGSAARSATYRKASDLLAGMTVDDLPTQRTLSHRLADLVDAALVTLRMRKRSGMPRDDTNLTETVIA</sequence>